<dbReference type="FunFam" id="3.40.50.200:FF:000022">
    <property type="entry name" value="Extracellular protease"/>
    <property type="match status" value="1"/>
</dbReference>
<keyword evidence="5" id="KW-0732">Signal</keyword>
<name>A0A3B0VRR6_9ZZZZ</name>
<dbReference type="InterPro" id="IPR022398">
    <property type="entry name" value="Peptidase_S8_His-AS"/>
</dbReference>
<dbReference type="PANTHER" id="PTHR43806">
    <property type="entry name" value="PEPTIDASE S8"/>
    <property type="match status" value="1"/>
</dbReference>
<dbReference type="PROSITE" id="PS00136">
    <property type="entry name" value="SUBTILASE_ASP"/>
    <property type="match status" value="1"/>
</dbReference>
<dbReference type="PROSITE" id="PS51892">
    <property type="entry name" value="SUBTILASE"/>
    <property type="match status" value="1"/>
</dbReference>
<feature type="domain" description="Peptidase S8/S53" evidence="10">
    <location>
        <begin position="180"/>
        <end position="463"/>
    </location>
</feature>
<dbReference type="InterPro" id="IPR036852">
    <property type="entry name" value="Peptidase_S8/S53_dom_sf"/>
</dbReference>
<keyword evidence="6 11" id="KW-0378">Hydrolase</keyword>
<evidence type="ECO:0000256" key="2">
    <source>
        <dbReference type="ARBA" id="ARBA00011073"/>
    </source>
</evidence>
<comment type="similarity">
    <text evidence="2">Belongs to the peptidase S8 family.</text>
</comment>
<reference evidence="11" key="1">
    <citation type="submission" date="2018-06" db="EMBL/GenBank/DDBJ databases">
        <authorList>
            <person name="Zhirakovskaya E."/>
        </authorList>
    </citation>
    <scope>NUCLEOTIDE SEQUENCE</scope>
</reference>
<dbReference type="InterPro" id="IPR034176">
    <property type="entry name" value="Peptidases_S8_13"/>
</dbReference>
<dbReference type="InterPro" id="IPR015500">
    <property type="entry name" value="Peptidase_S8_subtilisin-rel"/>
</dbReference>
<dbReference type="GO" id="GO:0006508">
    <property type="term" value="P:proteolysis"/>
    <property type="evidence" value="ECO:0007669"/>
    <property type="project" value="UniProtKB-KW"/>
</dbReference>
<evidence type="ECO:0000259" key="10">
    <source>
        <dbReference type="Pfam" id="PF00082"/>
    </source>
</evidence>
<keyword evidence="8" id="KW-0865">Zymogen</keyword>
<dbReference type="GO" id="GO:0004252">
    <property type="term" value="F:serine-type endopeptidase activity"/>
    <property type="evidence" value="ECO:0007669"/>
    <property type="project" value="InterPro"/>
</dbReference>
<protein>
    <submittedName>
        <fullName evidence="11">Extracellular protease</fullName>
        <ecNumber evidence="11">3.4.21.-</ecNumber>
    </submittedName>
</protein>
<keyword evidence="4 11" id="KW-0645">Protease</keyword>
<keyword evidence="7" id="KW-0720">Serine protease</keyword>
<dbReference type="InterPro" id="IPR023827">
    <property type="entry name" value="Peptidase_S8_Asp-AS"/>
</dbReference>
<evidence type="ECO:0000256" key="4">
    <source>
        <dbReference type="ARBA" id="ARBA00022670"/>
    </source>
</evidence>
<dbReference type="AlphaFoldDB" id="A0A3B0VRR6"/>
<evidence type="ECO:0000313" key="11">
    <source>
        <dbReference type="EMBL" id="VAW43130.1"/>
    </source>
</evidence>
<gene>
    <name evidence="11" type="ORF">MNBD_CHLOROFLEXI01-909</name>
</gene>
<evidence type="ECO:0000256" key="3">
    <source>
        <dbReference type="ARBA" id="ARBA00022525"/>
    </source>
</evidence>
<dbReference type="PROSITE" id="PS00138">
    <property type="entry name" value="SUBTILASE_SER"/>
    <property type="match status" value="1"/>
</dbReference>
<dbReference type="PANTHER" id="PTHR43806:SF11">
    <property type="entry name" value="CEREVISIN-RELATED"/>
    <property type="match status" value="1"/>
</dbReference>
<dbReference type="InterPro" id="IPR000209">
    <property type="entry name" value="Peptidase_S8/S53_dom"/>
</dbReference>
<dbReference type="InterPro" id="IPR050131">
    <property type="entry name" value="Peptidase_S8_subtilisin-like"/>
</dbReference>
<dbReference type="InterPro" id="IPR023828">
    <property type="entry name" value="Peptidase_S8_Ser-AS"/>
</dbReference>
<dbReference type="PRINTS" id="PR00723">
    <property type="entry name" value="SUBTILISIN"/>
</dbReference>
<feature type="region of interest" description="Disordered" evidence="9">
    <location>
        <begin position="393"/>
        <end position="413"/>
    </location>
</feature>
<dbReference type="Pfam" id="PF00082">
    <property type="entry name" value="Peptidase_S8"/>
    <property type="match status" value="1"/>
</dbReference>
<evidence type="ECO:0000256" key="8">
    <source>
        <dbReference type="ARBA" id="ARBA00023145"/>
    </source>
</evidence>
<dbReference type="CDD" id="cd07496">
    <property type="entry name" value="Peptidases_S8_13"/>
    <property type="match status" value="1"/>
</dbReference>
<dbReference type="GO" id="GO:0005576">
    <property type="term" value="C:extracellular region"/>
    <property type="evidence" value="ECO:0007669"/>
    <property type="project" value="UniProtKB-SubCell"/>
</dbReference>
<dbReference type="Gene3D" id="3.40.50.200">
    <property type="entry name" value="Peptidase S8/S53 domain"/>
    <property type="match status" value="1"/>
</dbReference>
<proteinExistence type="inferred from homology"/>
<evidence type="ECO:0000256" key="7">
    <source>
        <dbReference type="ARBA" id="ARBA00022825"/>
    </source>
</evidence>
<organism evidence="11">
    <name type="scientific">hydrothermal vent metagenome</name>
    <dbReference type="NCBI Taxonomy" id="652676"/>
    <lineage>
        <taxon>unclassified sequences</taxon>
        <taxon>metagenomes</taxon>
        <taxon>ecological metagenomes</taxon>
    </lineage>
</organism>
<sequence>MKKHLFLLTVIAILILVVVPTSLAKQDQKGGLLTSQAQLDTPPTNQIIIKFENALEINSFLETTEKGITLTTLSQVGNVSLQYVRPMSNNAHVLQLPEAMPLADVAAIANRLAAMEGVLYAEPDAYRQIIDRPEKVLFAPTATTPNDTFFPQQWHYGYVAGSSEGVNLEAAWDINIGSASTVVAVLDTGILNHADLAGRTVPGYDFISEPFIGNDGNGRDADPSDPGDWRIANECGFPHAAQNSSWHGTHVAGTIGAATNNGLGVAGVNWNAKILSVRVLGKCGGFTSDIVDGMRWAAGLTVSGVPANANPAQVLNLSLGGTGSCSTSEQNAINEIIAAGSTIVVAAGNSNVDASGFSPANCGGVITVAANDRTGDKASYSNFGSIVSVTAPGGDTNTGTGGSDGVASTLDSGTTSPNNDDIYVYYQGTSMAAPHVAGVVSLIIAEFPMLTPIEILIHLQRTVRPFPSGSSCNSSICGTGIVDAFNALSTAPLVFDEFLYLPTVIR</sequence>
<accession>A0A3B0VRR6</accession>
<evidence type="ECO:0000256" key="1">
    <source>
        <dbReference type="ARBA" id="ARBA00004613"/>
    </source>
</evidence>
<dbReference type="EMBL" id="UOEU01001034">
    <property type="protein sequence ID" value="VAW43130.1"/>
    <property type="molecule type" value="Genomic_DNA"/>
</dbReference>
<comment type="subcellular location">
    <subcellularLocation>
        <location evidence="1">Secreted</location>
    </subcellularLocation>
</comment>
<evidence type="ECO:0000256" key="9">
    <source>
        <dbReference type="SAM" id="MobiDB-lite"/>
    </source>
</evidence>
<dbReference type="SUPFAM" id="SSF52743">
    <property type="entry name" value="Subtilisin-like"/>
    <property type="match status" value="1"/>
</dbReference>
<keyword evidence="3" id="KW-0964">Secreted</keyword>
<evidence type="ECO:0000256" key="6">
    <source>
        <dbReference type="ARBA" id="ARBA00022801"/>
    </source>
</evidence>
<dbReference type="EC" id="3.4.21.-" evidence="11"/>
<evidence type="ECO:0000256" key="5">
    <source>
        <dbReference type="ARBA" id="ARBA00022729"/>
    </source>
</evidence>
<dbReference type="PROSITE" id="PS00137">
    <property type="entry name" value="SUBTILASE_HIS"/>
    <property type="match status" value="1"/>
</dbReference>